<dbReference type="Proteomes" id="UP000030233">
    <property type="component" value="Segment"/>
</dbReference>
<evidence type="ECO:0000313" key="1">
    <source>
        <dbReference type="EMBL" id="AHJ87764.1"/>
    </source>
</evidence>
<proteinExistence type="predicted"/>
<reference evidence="1 2" key="1">
    <citation type="journal article" date="2015" name="Appl. Environ. Microbiol.">
        <title>Effects of actin-like proteins encoded by two Bacillus pumilus phages on unstable lysogeny, revealed by genomic analysis.</title>
        <authorList>
            <person name="Yuan Y."/>
            <person name="Peng Q."/>
            <person name="Wu D."/>
            <person name="Kou Z."/>
            <person name="Wu Y."/>
            <person name="Liu P."/>
            <person name="Gao M."/>
        </authorList>
    </citation>
    <scope>NUCLEOTIDE SEQUENCE [LARGE SCALE GENOMIC DNA]</scope>
</reference>
<protein>
    <submittedName>
        <fullName evidence="1">Uncharacterized protein</fullName>
    </submittedName>
</protein>
<gene>
    <name evidence="1" type="ORF">Bp8pT_123</name>
</gene>
<dbReference type="EMBL" id="KJ010548">
    <property type="protein sequence ID" value="AHJ87764.1"/>
    <property type="molecule type" value="Genomic_DNA"/>
</dbReference>
<name>A0A0A0PJ93_9CAUD</name>
<organism evidence="1 2">
    <name type="scientific">Bacillus phage Bp8p-T</name>
    <dbReference type="NCBI Taxonomy" id="1445811"/>
    <lineage>
        <taxon>Viruses</taxon>
        <taxon>Duplodnaviria</taxon>
        <taxon>Heunggongvirae</taxon>
        <taxon>Uroviricota</taxon>
        <taxon>Caudoviricetes</taxon>
        <taxon>Herelleviridae</taxon>
        <taxon>Bastillevirinae</taxon>
        <taxon>Agatevirus</taxon>
        <taxon>Agatevirus Bp8pC</taxon>
    </lineage>
</organism>
<evidence type="ECO:0000313" key="2">
    <source>
        <dbReference type="Proteomes" id="UP000030233"/>
    </source>
</evidence>
<accession>A0A0A0PJ93</accession>
<sequence length="100" mass="11922">MQYLNIFKLKSMSITKRRSTKMAEKKNAKQTKEVKEVKKAIYPKPRSYIHIDTFLQTAQQLFDLSSVEVAGFKAKMRGRHYQHDEKVFLDELKEHFKIED</sequence>